<name>A0AAD4M685_9AGAM</name>
<keyword evidence="4" id="KW-1185">Reference proteome</keyword>
<dbReference type="AlphaFoldDB" id="A0AAD4M685"/>
<evidence type="ECO:0000256" key="1">
    <source>
        <dbReference type="SAM" id="Phobius"/>
    </source>
</evidence>
<dbReference type="PANTHER" id="PTHR40465:SF1">
    <property type="entry name" value="DUF6534 DOMAIN-CONTAINING PROTEIN"/>
    <property type="match status" value="1"/>
</dbReference>
<keyword evidence="1" id="KW-0812">Transmembrane</keyword>
<sequence length="320" mass="36180">MSVKKYTPLPGTGSFPSGHLPHLPPRFTSCPWPPQDRYPPRWQHNRRRDHRMGHLVSTWTYYQRYPNDSKSYKFLVFTLWALEAVHQAFVGHVTWFYVVQNYGHFDVLERPPVWTLSVQTTLGAFVGTIVKICFGMRVWKFSNKNYLITGLIMGMSLAQLAMAVVFTLKSFHIQVGQVGQIKTLGSAALAIGVATDIVIAASLSFFLHKMRTGYKRSDTLINRLITVSVNTGMVTSVCSSAVLYNLMPANFIFIAFYIVLSKLYSISCVGTLNTRRFIHGRGTDHEEATIPTFLMVANTLHHPPPSHLHKEPPLQIDITL</sequence>
<keyword evidence="1" id="KW-0472">Membrane</keyword>
<feature type="domain" description="DUF6534" evidence="2">
    <location>
        <begin position="193"/>
        <end position="276"/>
    </location>
</feature>
<evidence type="ECO:0000259" key="2">
    <source>
        <dbReference type="Pfam" id="PF20152"/>
    </source>
</evidence>
<feature type="transmembrane region" description="Helical" evidence="1">
    <location>
        <begin position="74"/>
        <end position="98"/>
    </location>
</feature>
<reference evidence="3" key="1">
    <citation type="journal article" date="2022" name="New Phytol.">
        <title>Evolutionary transition to the ectomycorrhizal habit in the genomes of a hyperdiverse lineage of mushroom-forming fungi.</title>
        <authorList>
            <person name="Looney B."/>
            <person name="Miyauchi S."/>
            <person name="Morin E."/>
            <person name="Drula E."/>
            <person name="Courty P.E."/>
            <person name="Kohler A."/>
            <person name="Kuo A."/>
            <person name="LaButti K."/>
            <person name="Pangilinan J."/>
            <person name="Lipzen A."/>
            <person name="Riley R."/>
            <person name="Andreopoulos W."/>
            <person name="He G."/>
            <person name="Johnson J."/>
            <person name="Nolan M."/>
            <person name="Tritt A."/>
            <person name="Barry K.W."/>
            <person name="Grigoriev I.V."/>
            <person name="Nagy L.G."/>
            <person name="Hibbett D."/>
            <person name="Henrissat B."/>
            <person name="Matheny P.B."/>
            <person name="Labbe J."/>
            <person name="Martin F.M."/>
        </authorList>
    </citation>
    <scope>NUCLEOTIDE SEQUENCE</scope>
    <source>
        <strain evidence="3">BPL690</strain>
    </source>
</reference>
<feature type="transmembrane region" description="Helical" evidence="1">
    <location>
        <begin position="220"/>
        <end position="244"/>
    </location>
</feature>
<proteinExistence type="predicted"/>
<dbReference type="PANTHER" id="PTHR40465">
    <property type="entry name" value="CHROMOSOME 1, WHOLE GENOME SHOTGUN SEQUENCE"/>
    <property type="match status" value="1"/>
</dbReference>
<organism evidence="3 4">
    <name type="scientific">Multifurca ochricompacta</name>
    <dbReference type="NCBI Taxonomy" id="376703"/>
    <lineage>
        <taxon>Eukaryota</taxon>
        <taxon>Fungi</taxon>
        <taxon>Dikarya</taxon>
        <taxon>Basidiomycota</taxon>
        <taxon>Agaricomycotina</taxon>
        <taxon>Agaricomycetes</taxon>
        <taxon>Russulales</taxon>
        <taxon>Russulaceae</taxon>
        <taxon>Multifurca</taxon>
    </lineage>
</organism>
<evidence type="ECO:0000313" key="4">
    <source>
        <dbReference type="Proteomes" id="UP001203297"/>
    </source>
</evidence>
<feature type="transmembrane region" description="Helical" evidence="1">
    <location>
        <begin position="113"/>
        <end position="134"/>
    </location>
</feature>
<gene>
    <name evidence="3" type="ORF">B0F90DRAFT_348925</name>
</gene>
<feature type="transmembrane region" description="Helical" evidence="1">
    <location>
        <begin position="146"/>
        <end position="168"/>
    </location>
</feature>
<evidence type="ECO:0000313" key="3">
    <source>
        <dbReference type="EMBL" id="KAI0301138.1"/>
    </source>
</evidence>
<dbReference type="EMBL" id="WTXG01000015">
    <property type="protein sequence ID" value="KAI0301138.1"/>
    <property type="molecule type" value="Genomic_DNA"/>
</dbReference>
<dbReference type="InterPro" id="IPR045339">
    <property type="entry name" value="DUF6534"/>
</dbReference>
<dbReference type="Proteomes" id="UP001203297">
    <property type="component" value="Unassembled WGS sequence"/>
</dbReference>
<feature type="transmembrane region" description="Helical" evidence="1">
    <location>
        <begin position="250"/>
        <end position="272"/>
    </location>
</feature>
<feature type="transmembrane region" description="Helical" evidence="1">
    <location>
        <begin position="188"/>
        <end position="208"/>
    </location>
</feature>
<protein>
    <recommendedName>
        <fullName evidence="2">DUF6534 domain-containing protein</fullName>
    </recommendedName>
</protein>
<accession>A0AAD4M685</accession>
<keyword evidence="1" id="KW-1133">Transmembrane helix</keyword>
<comment type="caution">
    <text evidence="3">The sequence shown here is derived from an EMBL/GenBank/DDBJ whole genome shotgun (WGS) entry which is preliminary data.</text>
</comment>
<dbReference type="Pfam" id="PF20152">
    <property type="entry name" value="DUF6534"/>
    <property type="match status" value="1"/>
</dbReference>